<feature type="signal peptide" evidence="2">
    <location>
        <begin position="1"/>
        <end position="18"/>
    </location>
</feature>
<dbReference type="EMBL" id="CAAALY010013194">
    <property type="protein sequence ID" value="VEL11896.1"/>
    <property type="molecule type" value="Genomic_DNA"/>
</dbReference>
<evidence type="ECO:0000256" key="1">
    <source>
        <dbReference type="SAM" id="MobiDB-lite"/>
    </source>
</evidence>
<accession>A0A3S5FCD8</accession>
<feature type="chain" id="PRO_5018545667" description="Myosin motor domain-containing protein" evidence="2">
    <location>
        <begin position="19"/>
        <end position="304"/>
    </location>
</feature>
<dbReference type="Proteomes" id="UP000784294">
    <property type="component" value="Unassembled WGS sequence"/>
</dbReference>
<keyword evidence="2" id="KW-0732">Signal</keyword>
<organism evidence="3 4">
    <name type="scientific">Protopolystoma xenopodis</name>
    <dbReference type="NCBI Taxonomy" id="117903"/>
    <lineage>
        <taxon>Eukaryota</taxon>
        <taxon>Metazoa</taxon>
        <taxon>Spiralia</taxon>
        <taxon>Lophotrochozoa</taxon>
        <taxon>Platyhelminthes</taxon>
        <taxon>Monogenea</taxon>
        <taxon>Polyopisthocotylea</taxon>
        <taxon>Polystomatidea</taxon>
        <taxon>Polystomatidae</taxon>
        <taxon>Protopolystoma</taxon>
    </lineage>
</organism>
<dbReference type="AlphaFoldDB" id="A0A3S5FCD8"/>
<dbReference type="InterPro" id="IPR043157">
    <property type="entry name" value="Dynein_AAA1S"/>
</dbReference>
<gene>
    <name evidence="3" type="ORF">PXEA_LOCUS5336</name>
</gene>
<evidence type="ECO:0008006" key="5">
    <source>
        <dbReference type="Google" id="ProtNLM"/>
    </source>
</evidence>
<keyword evidence="4" id="KW-1185">Reference proteome</keyword>
<comment type="caution">
    <text evidence="3">The sequence shown here is derived from an EMBL/GenBank/DDBJ whole genome shotgun (WGS) entry which is preliminary data.</text>
</comment>
<dbReference type="Gene3D" id="1.10.8.710">
    <property type="match status" value="1"/>
</dbReference>
<feature type="region of interest" description="Disordered" evidence="1">
    <location>
        <begin position="163"/>
        <end position="194"/>
    </location>
</feature>
<name>A0A3S5FCD8_9PLAT</name>
<evidence type="ECO:0000313" key="4">
    <source>
        <dbReference type="Proteomes" id="UP000784294"/>
    </source>
</evidence>
<sequence length="304" mass="33921">MMVTPTTIFSYLFVLVLSLHAPQFSYQPRHNYDLITIKMIIAITRRLWLRMLNNRYSIKKLQVASGNFGAEEREQLHDLYERESKYSSESFEFPIDDLASHSELSNGRPSNQANTNFVSNYQDEVSISLQALATVILPKLLPEEQPCFLDIVSSQFPSPIVPFTTPSSQRKQQIPNDPFSATAPDYSNLSSNDETSFKPSLKLFGSWNGTDNSSEAPAATSTSNKLTDCSLLSSSSTLVTLPNNAFNRVFTDPLLMQALRASLTEAVCIASPEVMCAKMLQLYTCLQFWKAIVIFGPASTGKTR</sequence>
<proteinExistence type="predicted"/>
<feature type="compositionally biased region" description="Polar residues" evidence="1">
    <location>
        <begin position="164"/>
        <end position="175"/>
    </location>
</feature>
<protein>
    <recommendedName>
        <fullName evidence="5">Myosin motor domain-containing protein</fullName>
    </recommendedName>
</protein>
<reference evidence="3" key="1">
    <citation type="submission" date="2018-11" db="EMBL/GenBank/DDBJ databases">
        <authorList>
            <consortium name="Pathogen Informatics"/>
        </authorList>
    </citation>
    <scope>NUCLEOTIDE SEQUENCE</scope>
</reference>
<feature type="compositionally biased region" description="Polar residues" evidence="1">
    <location>
        <begin position="185"/>
        <end position="194"/>
    </location>
</feature>
<evidence type="ECO:0000256" key="2">
    <source>
        <dbReference type="SAM" id="SignalP"/>
    </source>
</evidence>
<evidence type="ECO:0000313" key="3">
    <source>
        <dbReference type="EMBL" id="VEL11896.1"/>
    </source>
</evidence>